<feature type="transmembrane region" description="Helical" evidence="7">
    <location>
        <begin position="126"/>
        <end position="148"/>
    </location>
</feature>
<evidence type="ECO:0000313" key="9">
    <source>
        <dbReference type="EMBL" id="NIA71978.1"/>
    </source>
</evidence>
<dbReference type="PANTHER" id="PTHR12778">
    <property type="entry name" value="SOLUTE CARRIER FAMILY 33 ACETYL-COA TRANSPORTER -RELATED"/>
    <property type="match status" value="1"/>
</dbReference>
<organism evidence="9 10">
    <name type="scientific">Pelagibius litoralis</name>
    <dbReference type="NCBI Taxonomy" id="374515"/>
    <lineage>
        <taxon>Bacteria</taxon>
        <taxon>Pseudomonadati</taxon>
        <taxon>Pseudomonadota</taxon>
        <taxon>Alphaproteobacteria</taxon>
        <taxon>Rhodospirillales</taxon>
        <taxon>Rhodovibrionaceae</taxon>
        <taxon>Pelagibius</taxon>
    </lineage>
</organism>
<feature type="transmembrane region" description="Helical" evidence="7">
    <location>
        <begin position="101"/>
        <end position="120"/>
    </location>
</feature>
<keyword evidence="3" id="KW-0813">Transport</keyword>
<dbReference type="PANTHER" id="PTHR12778:SF10">
    <property type="entry name" value="MAJOR FACILITATOR SUPERFAMILY DOMAIN-CONTAINING PROTEIN 3"/>
    <property type="match status" value="1"/>
</dbReference>
<name>A0A967F2U0_9PROT</name>
<evidence type="ECO:0000256" key="7">
    <source>
        <dbReference type="SAM" id="Phobius"/>
    </source>
</evidence>
<dbReference type="InterPro" id="IPR036259">
    <property type="entry name" value="MFS_trans_sf"/>
</dbReference>
<feature type="domain" description="Major facilitator superfamily (MFS) profile" evidence="8">
    <location>
        <begin position="28"/>
        <end position="452"/>
    </location>
</feature>
<evidence type="ECO:0000256" key="1">
    <source>
        <dbReference type="ARBA" id="ARBA00004141"/>
    </source>
</evidence>
<comment type="caution">
    <text evidence="9">The sequence shown here is derived from an EMBL/GenBank/DDBJ whole genome shotgun (WGS) entry which is preliminary data.</text>
</comment>
<accession>A0A967F2U0</accession>
<dbReference type="RefSeq" id="WP_167230501.1">
    <property type="nucleotide sequence ID" value="NZ_JAAQPH010000029.1"/>
</dbReference>
<feature type="transmembrane region" description="Helical" evidence="7">
    <location>
        <begin position="59"/>
        <end position="80"/>
    </location>
</feature>
<comment type="subcellular location">
    <subcellularLocation>
        <location evidence="1">Membrane</location>
        <topology evidence="1">Multi-pass membrane protein</topology>
    </subcellularLocation>
</comment>
<dbReference type="Proteomes" id="UP000761264">
    <property type="component" value="Unassembled WGS sequence"/>
</dbReference>
<feature type="transmembrane region" description="Helical" evidence="7">
    <location>
        <begin position="29"/>
        <end position="53"/>
    </location>
</feature>
<dbReference type="GO" id="GO:0016020">
    <property type="term" value="C:membrane"/>
    <property type="evidence" value="ECO:0007669"/>
    <property type="project" value="UniProtKB-SubCell"/>
</dbReference>
<keyword evidence="6 7" id="KW-0472">Membrane</keyword>
<feature type="transmembrane region" description="Helical" evidence="7">
    <location>
        <begin position="169"/>
        <end position="187"/>
    </location>
</feature>
<reference evidence="9" key="1">
    <citation type="submission" date="2020-03" db="EMBL/GenBank/DDBJ databases">
        <title>Genome of Pelagibius litoralis DSM 21314T.</title>
        <authorList>
            <person name="Wang G."/>
        </authorList>
    </citation>
    <scope>NUCLEOTIDE SEQUENCE</scope>
    <source>
        <strain evidence="9">DSM 21314</strain>
    </source>
</reference>
<feature type="transmembrane region" description="Helical" evidence="7">
    <location>
        <begin position="311"/>
        <end position="329"/>
    </location>
</feature>
<evidence type="ECO:0000256" key="6">
    <source>
        <dbReference type="ARBA" id="ARBA00023136"/>
    </source>
</evidence>
<comment type="similarity">
    <text evidence="2">Belongs to the major facilitator superfamily.</text>
</comment>
<dbReference type="NCBIfam" id="TIGR00901">
    <property type="entry name" value="2A0125"/>
    <property type="match status" value="1"/>
</dbReference>
<feature type="transmembrane region" description="Helical" evidence="7">
    <location>
        <begin position="269"/>
        <end position="291"/>
    </location>
</feature>
<dbReference type="InterPro" id="IPR020846">
    <property type="entry name" value="MFS_dom"/>
</dbReference>
<keyword evidence="4 7" id="KW-0812">Transmembrane</keyword>
<dbReference type="AlphaFoldDB" id="A0A967F2U0"/>
<dbReference type="SUPFAM" id="SSF103473">
    <property type="entry name" value="MFS general substrate transporter"/>
    <property type="match status" value="1"/>
</dbReference>
<dbReference type="Pfam" id="PF07690">
    <property type="entry name" value="MFS_1"/>
    <property type="match status" value="1"/>
</dbReference>
<evidence type="ECO:0000256" key="4">
    <source>
        <dbReference type="ARBA" id="ARBA00022692"/>
    </source>
</evidence>
<dbReference type="PROSITE" id="PS50850">
    <property type="entry name" value="MFS"/>
    <property type="match status" value="1"/>
</dbReference>
<sequence length="470" mass="50458">MPAEGFDQKPDAARRSWGEAFEVYLHPRVIGMLFLGFSAGLPFLLLFSTLSLWLREVGVSVSTIGLFSWVGITFSIKVFWAPVVDRLPLPPFTTLLGKRRGWMLAAQIAIALGLLGIAYTDPTQNLEFIVYFALLVAFAAATQDIAIDAYRIEAVEKSLQGAMAGTYQVGYRIGLIAAGAGALYIAAFTSWSIAYTTMAALVGVGMATVLIIREPAVVRDQATLLREAELLRRIEGEGEHRGSLHTLIAWFSGAVISPLIDFFARNGQFALVILAFIGLYRLSDITLGVMANPFYTDLGFTKIEIANITKLYGVIATLAGALIGGILVVRLGLLRSLLVGAVMVAGTNLLFALLATMGADLAMLTVTITADNVSNGLAGSVFIAYLSSLTNTAYTATQYALFSSLFTLPGKIVAGGSGFVVESFGYVNFFIYASALGIPAILLVLYLMYHYRRKEAAASTVGEPAHERIP</sequence>
<feature type="transmembrane region" description="Helical" evidence="7">
    <location>
        <begin position="361"/>
        <end position="387"/>
    </location>
</feature>
<evidence type="ECO:0000313" key="10">
    <source>
        <dbReference type="Proteomes" id="UP000761264"/>
    </source>
</evidence>
<dbReference type="GO" id="GO:0022857">
    <property type="term" value="F:transmembrane transporter activity"/>
    <property type="evidence" value="ECO:0007669"/>
    <property type="project" value="InterPro"/>
</dbReference>
<feature type="transmembrane region" description="Helical" evidence="7">
    <location>
        <begin position="193"/>
        <end position="212"/>
    </location>
</feature>
<proteinExistence type="inferred from homology"/>
<dbReference type="InterPro" id="IPR004752">
    <property type="entry name" value="AmpG_permease/AT-1"/>
</dbReference>
<dbReference type="Gene3D" id="1.20.1250.20">
    <property type="entry name" value="MFS general substrate transporter like domains"/>
    <property type="match status" value="2"/>
</dbReference>
<evidence type="ECO:0000256" key="5">
    <source>
        <dbReference type="ARBA" id="ARBA00022989"/>
    </source>
</evidence>
<dbReference type="EMBL" id="JAAQPH010000029">
    <property type="protein sequence ID" value="NIA71978.1"/>
    <property type="molecule type" value="Genomic_DNA"/>
</dbReference>
<keyword evidence="10" id="KW-1185">Reference proteome</keyword>
<protein>
    <submittedName>
        <fullName evidence="9">AmpG family muropeptide MFS transporter</fullName>
    </submittedName>
</protein>
<feature type="transmembrane region" description="Helical" evidence="7">
    <location>
        <begin position="336"/>
        <end position="355"/>
    </location>
</feature>
<evidence type="ECO:0000256" key="2">
    <source>
        <dbReference type="ARBA" id="ARBA00008335"/>
    </source>
</evidence>
<dbReference type="InterPro" id="IPR011701">
    <property type="entry name" value="MFS"/>
</dbReference>
<gene>
    <name evidence="9" type="ORF">HBA54_25590</name>
</gene>
<keyword evidence="5 7" id="KW-1133">Transmembrane helix</keyword>
<evidence type="ECO:0000259" key="8">
    <source>
        <dbReference type="PROSITE" id="PS50850"/>
    </source>
</evidence>
<feature type="transmembrane region" description="Helical" evidence="7">
    <location>
        <begin position="426"/>
        <end position="449"/>
    </location>
</feature>
<feature type="transmembrane region" description="Helical" evidence="7">
    <location>
        <begin position="399"/>
        <end position="420"/>
    </location>
</feature>
<evidence type="ECO:0000256" key="3">
    <source>
        <dbReference type="ARBA" id="ARBA00022448"/>
    </source>
</evidence>